<dbReference type="EMBL" id="JBHSPH010000010">
    <property type="protein sequence ID" value="MFC5865085.1"/>
    <property type="molecule type" value="Genomic_DNA"/>
</dbReference>
<comment type="caution">
    <text evidence="5">The sequence shown here is derived from an EMBL/GenBank/DDBJ whole genome shotgun (WGS) entry which is preliminary data.</text>
</comment>
<evidence type="ECO:0000259" key="4">
    <source>
        <dbReference type="Pfam" id="PF07635"/>
    </source>
</evidence>
<feature type="compositionally biased region" description="Polar residues" evidence="1">
    <location>
        <begin position="515"/>
        <end position="526"/>
    </location>
</feature>
<gene>
    <name evidence="5" type="ORF">ACFPT7_22450</name>
</gene>
<dbReference type="RefSeq" id="WP_263331991.1">
    <property type="nucleotide sequence ID" value="NZ_JAGSYH010000001.1"/>
</dbReference>
<feature type="region of interest" description="Disordered" evidence="1">
    <location>
        <begin position="502"/>
        <end position="565"/>
    </location>
</feature>
<dbReference type="Pfam" id="PF07635">
    <property type="entry name" value="PSCyt1"/>
    <property type="match status" value="1"/>
</dbReference>
<dbReference type="Pfam" id="PF13385">
    <property type="entry name" value="Laminin_G_3"/>
    <property type="match status" value="1"/>
</dbReference>
<sequence>MRKGGLRLDLAEYALKKRSGHPDAIVPGHPERSELIKRIESHDSHYLMPQTSEGEAKPMSAGEIATLKEWVKEGAVYRPHWAFEAPTRPAVPQPASHPNWPRNPIDNFVLAKLDKAGLTPSAEADKATLIRRVTLDLTGLLPTPDEVRAFVQDNSPNAYERLVDNLLARPTYGEQRARYWLDYARYADTYGLHYDNSRHIWPWRDYVIRSFNGNKPFDQFAVEQIAGDLLPAKGLDPLIASGYVRMGESSNEGGTIAEELRFNIARDRTEAYGATFLGLTVGCAVCHDHKFDPTTQKDFYSLSAFFNNIDEKPFNGDRPVWTPVVRIPKAQNREAYDRVYAKHSELLAKLRTMRLEERGLVQGWLASHSNPPQSVSADKLLVRLRLDEGSGDVLHNSAPQANPATFKATTVVPQWGETTWLWPSFRMQSNTHVVLDHAGDFEGNQAFSGGGWMMFRSAPYFALDDKPGAILSKMDVTQHDRGWDLTVRNGILTVELVHSLPKDAKDKKHSDTKEQFQYPSPENLTKQELAAYKPPKKKEEKKKNEKKEEKKPTKKEPPPDTTPLVAIRVSTVTPLPTDGKWRHIFFTYDGSGRASGVKIFVDGNSTATQVESDTLNGESIRTSAPMQLGWRSPESNPAKELRYQDIRLYGRSVSSDEVRRLPFEDYVAEITSKPASQWTEDQWHVVSEYYLNSVDPAFRETQAQMNALDAQLDQLSAGGDITQVAWEKPTLAYASVLQRGNYAAREERVEANTPHYLPPLPAGLPRNRLALARWTVSPKNPLTARVTVNRMWYELFGTGIVETTEDFGIMGQRPTNPELLDWLAVEFRESGWNIKHMYKLMVMSATYRQSAKSTPQQIAKDPRNLLLSHGPRFRMDAEMLRDIALQSGDLLVERIGGPSVKPYQPPNVWEQVSYPTSDTLVYVQDHGDALYRRSMYTYWKRMASPPSMDAFDAPVRDTVCTRRQRTDTPLQALVTMNDVQWIEAARGLAERAIHEAGAKPEARINRMSEILLAHDASPSMTAVLESSLAQMQQHYTADPKAAHALTHEGESKPATNIAEPELAAWTMIANEMLNLDETLNK</sequence>
<dbReference type="PANTHER" id="PTHR35889:SF3">
    <property type="entry name" value="F-BOX DOMAIN-CONTAINING PROTEIN"/>
    <property type="match status" value="1"/>
</dbReference>
<evidence type="ECO:0000259" key="3">
    <source>
        <dbReference type="Pfam" id="PF07587"/>
    </source>
</evidence>
<dbReference type="Proteomes" id="UP001596091">
    <property type="component" value="Unassembled WGS sequence"/>
</dbReference>
<evidence type="ECO:0000313" key="5">
    <source>
        <dbReference type="EMBL" id="MFC5865085.1"/>
    </source>
</evidence>
<evidence type="ECO:0000313" key="6">
    <source>
        <dbReference type="Proteomes" id="UP001596091"/>
    </source>
</evidence>
<feature type="domain" description="Cytochrome C Planctomycete-type" evidence="4">
    <location>
        <begin position="3"/>
        <end position="49"/>
    </location>
</feature>
<accession>A0ABW1ELF6</accession>
<dbReference type="InterPro" id="IPR022655">
    <property type="entry name" value="DUF1553"/>
</dbReference>
<feature type="domain" description="DUF1549" evidence="2">
    <location>
        <begin position="104"/>
        <end position="310"/>
    </location>
</feature>
<dbReference type="InterPro" id="IPR011444">
    <property type="entry name" value="DUF1549"/>
</dbReference>
<dbReference type="Pfam" id="PF07583">
    <property type="entry name" value="PSCyt2"/>
    <property type="match status" value="1"/>
</dbReference>
<name>A0ABW1ELF6_9BACT</name>
<feature type="compositionally biased region" description="Basic and acidic residues" evidence="1">
    <location>
        <begin position="537"/>
        <end position="558"/>
    </location>
</feature>
<organism evidence="5 6">
    <name type="scientific">Acidicapsa dinghuensis</name>
    <dbReference type="NCBI Taxonomy" id="2218256"/>
    <lineage>
        <taxon>Bacteria</taxon>
        <taxon>Pseudomonadati</taxon>
        <taxon>Acidobacteriota</taxon>
        <taxon>Terriglobia</taxon>
        <taxon>Terriglobales</taxon>
        <taxon>Acidobacteriaceae</taxon>
        <taxon>Acidicapsa</taxon>
    </lineage>
</organism>
<feature type="domain" description="DUF1553" evidence="3">
    <location>
        <begin position="767"/>
        <end position="1025"/>
    </location>
</feature>
<proteinExistence type="predicted"/>
<dbReference type="Pfam" id="PF07587">
    <property type="entry name" value="PSD1"/>
    <property type="match status" value="1"/>
</dbReference>
<dbReference type="Gene3D" id="2.60.120.200">
    <property type="match status" value="1"/>
</dbReference>
<dbReference type="InterPro" id="IPR011429">
    <property type="entry name" value="Cyt_c_Planctomycete-type"/>
</dbReference>
<protein>
    <submittedName>
        <fullName evidence="5">DUF1553 domain-containing protein</fullName>
    </submittedName>
</protein>
<reference evidence="6" key="1">
    <citation type="journal article" date="2019" name="Int. J. Syst. Evol. Microbiol.">
        <title>The Global Catalogue of Microorganisms (GCM) 10K type strain sequencing project: providing services to taxonomists for standard genome sequencing and annotation.</title>
        <authorList>
            <consortium name="The Broad Institute Genomics Platform"/>
            <consortium name="The Broad Institute Genome Sequencing Center for Infectious Disease"/>
            <person name="Wu L."/>
            <person name="Ma J."/>
        </authorList>
    </citation>
    <scope>NUCLEOTIDE SEQUENCE [LARGE SCALE GENOMIC DNA]</scope>
    <source>
        <strain evidence="6">JCM 4087</strain>
    </source>
</reference>
<evidence type="ECO:0000256" key="1">
    <source>
        <dbReference type="SAM" id="MobiDB-lite"/>
    </source>
</evidence>
<dbReference type="InterPro" id="IPR013320">
    <property type="entry name" value="ConA-like_dom_sf"/>
</dbReference>
<dbReference type="PANTHER" id="PTHR35889">
    <property type="entry name" value="CYCLOINULO-OLIGOSACCHARIDE FRUCTANOTRANSFERASE-RELATED"/>
    <property type="match status" value="1"/>
</dbReference>
<dbReference type="SUPFAM" id="SSF49899">
    <property type="entry name" value="Concanavalin A-like lectins/glucanases"/>
    <property type="match status" value="1"/>
</dbReference>
<keyword evidence="6" id="KW-1185">Reference proteome</keyword>
<evidence type="ECO:0000259" key="2">
    <source>
        <dbReference type="Pfam" id="PF07583"/>
    </source>
</evidence>
<feature type="compositionally biased region" description="Basic and acidic residues" evidence="1">
    <location>
        <begin position="502"/>
        <end position="514"/>
    </location>
</feature>